<dbReference type="Pfam" id="PF00638">
    <property type="entry name" value="Ran_BP1"/>
    <property type="match status" value="1"/>
</dbReference>
<reference evidence="3" key="1">
    <citation type="submission" date="2020-07" db="EMBL/GenBank/DDBJ databases">
        <title>A long reads based de novo assembly of the rainbow trout Arlee double haploid line genome.</title>
        <authorList>
            <person name="Gao G."/>
            <person name="Palti Y."/>
        </authorList>
    </citation>
    <scope>NUCLEOTIDE SEQUENCE [LARGE SCALE GENOMIC DNA]</scope>
</reference>
<evidence type="ECO:0000313" key="4">
    <source>
        <dbReference type="Proteomes" id="UP000694395"/>
    </source>
</evidence>
<dbReference type="GO" id="GO:0005096">
    <property type="term" value="F:GTPase activator activity"/>
    <property type="evidence" value="ECO:0007669"/>
    <property type="project" value="TreeGrafter"/>
</dbReference>
<reference evidence="3" key="3">
    <citation type="submission" date="2025-09" db="UniProtKB">
        <authorList>
            <consortium name="Ensembl"/>
        </authorList>
    </citation>
    <scope>IDENTIFICATION</scope>
</reference>
<dbReference type="SMART" id="SM00160">
    <property type="entry name" value="RanBD"/>
    <property type="match status" value="1"/>
</dbReference>
<dbReference type="AlphaFoldDB" id="A0A8K9V6Z6"/>
<accession>A0A8K9V6Z6</accession>
<dbReference type="PANTHER" id="PTHR23138:SF87">
    <property type="entry name" value="E3 SUMO-PROTEIN LIGASE RANBP2"/>
    <property type="match status" value="1"/>
</dbReference>
<evidence type="ECO:0000313" key="3">
    <source>
        <dbReference type="Ensembl" id="ENSOMYP00000115450.1"/>
    </source>
</evidence>
<proteinExistence type="predicted"/>
<dbReference type="PROSITE" id="PS50196">
    <property type="entry name" value="RANBD1"/>
    <property type="match status" value="1"/>
</dbReference>
<dbReference type="GeneTree" id="ENSGT00940000154389"/>
<name>A0A8K9V6Z6_ONCMY</name>
<organism evidence="3 4">
    <name type="scientific">Oncorhynchus mykiss</name>
    <name type="common">Rainbow trout</name>
    <name type="synonym">Salmo gairdneri</name>
    <dbReference type="NCBI Taxonomy" id="8022"/>
    <lineage>
        <taxon>Eukaryota</taxon>
        <taxon>Metazoa</taxon>
        <taxon>Chordata</taxon>
        <taxon>Craniata</taxon>
        <taxon>Vertebrata</taxon>
        <taxon>Euteleostomi</taxon>
        <taxon>Actinopterygii</taxon>
        <taxon>Neopterygii</taxon>
        <taxon>Teleostei</taxon>
        <taxon>Protacanthopterygii</taxon>
        <taxon>Salmoniformes</taxon>
        <taxon>Salmonidae</taxon>
        <taxon>Salmoninae</taxon>
        <taxon>Oncorhynchus</taxon>
    </lineage>
</organism>
<dbReference type="Ensembl" id="ENSOMYT00000162616.1">
    <property type="protein sequence ID" value="ENSOMYP00000115450.1"/>
    <property type="gene ID" value="ENSOMYG00000054499.1"/>
</dbReference>
<evidence type="ECO:0000256" key="1">
    <source>
        <dbReference type="SAM" id="MobiDB-lite"/>
    </source>
</evidence>
<evidence type="ECO:0000259" key="2">
    <source>
        <dbReference type="PROSITE" id="PS50196"/>
    </source>
</evidence>
<dbReference type="GO" id="GO:0005737">
    <property type="term" value="C:cytoplasm"/>
    <property type="evidence" value="ECO:0007669"/>
    <property type="project" value="TreeGrafter"/>
</dbReference>
<keyword evidence="4" id="KW-1185">Reference proteome</keyword>
<dbReference type="PANTHER" id="PTHR23138">
    <property type="entry name" value="RAN BINDING PROTEIN"/>
    <property type="match status" value="1"/>
</dbReference>
<dbReference type="InterPro" id="IPR000156">
    <property type="entry name" value="Ran_bind_dom"/>
</dbReference>
<dbReference type="Proteomes" id="UP000694395">
    <property type="component" value="Chromosome 22"/>
</dbReference>
<dbReference type="GO" id="GO:0005643">
    <property type="term" value="C:nuclear pore"/>
    <property type="evidence" value="ECO:0007669"/>
    <property type="project" value="TreeGrafter"/>
</dbReference>
<sequence>MTLPCFLISHRVSSLSLSRRELRAYPALLTLIALGFSFNDSIQIQDKPNLFGKFDQPFSFTDVTTPVFGLANTAVEEKGAESNNDSTHVEEDKNGPHFEPIVPLPDKVDVKTGEEEEKEMFCNRAKLFRFDAETKEWKERGIGLVKILKHNTSGKVRLLMRREKVLKVCANHYITPDMLLKPNAGSDKSWVWNAVNYADEEPRPEQLAIRFKTEDEALLFKTKFEEAQKITPHKLVDTGRTAHLIQKAEEMKSGLKDLKSFLTDDKTKIKDDDSHEEKEEVIIMEIASMALPVSLQTP</sequence>
<feature type="domain" description="RanBD1" evidence="2">
    <location>
        <begin position="97"/>
        <end position="229"/>
    </location>
</feature>
<feature type="compositionally biased region" description="Basic and acidic residues" evidence="1">
    <location>
        <begin position="87"/>
        <end position="96"/>
    </location>
</feature>
<dbReference type="InterPro" id="IPR011993">
    <property type="entry name" value="PH-like_dom_sf"/>
</dbReference>
<reference evidence="3" key="2">
    <citation type="submission" date="2025-08" db="UniProtKB">
        <authorList>
            <consortium name="Ensembl"/>
        </authorList>
    </citation>
    <scope>IDENTIFICATION</scope>
</reference>
<dbReference type="Gene3D" id="2.30.29.30">
    <property type="entry name" value="Pleckstrin-homology domain (PH domain)/Phosphotyrosine-binding domain (PTB)"/>
    <property type="match status" value="1"/>
</dbReference>
<feature type="region of interest" description="Disordered" evidence="1">
    <location>
        <begin position="77"/>
        <end position="105"/>
    </location>
</feature>
<dbReference type="FunFam" id="2.30.29.30:FF:000018">
    <property type="entry name" value="E3 SUMO-protein ligase RanBP2"/>
    <property type="match status" value="1"/>
</dbReference>
<dbReference type="InterPro" id="IPR045255">
    <property type="entry name" value="RanBP1-like"/>
</dbReference>
<protein>
    <recommendedName>
        <fullName evidence="2">RanBD1 domain-containing protein</fullName>
    </recommendedName>
</protein>
<dbReference type="SUPFAM" id="SSF50729">
    <property type="entry name" value="PH domain-like"/>
    <property type="match status" value="1"/>
</dbReference>